<dbReference type="OrthoDB" id="220114at2"/>
<dbReference type="Proteomes" id="UP000324233">
    <property type="component" value="Chromosome"/>
</dbReference>
<sequence>MTMPGPRASDAPRLAAWPVTGRLAAGVVSLIALLTLPLTAGAQPPTAPDLGPNVLVFDPSMPAAAIQAKLDAVFREQESSQFGEGRYAYLFRPGTYDLDVNLGFYTQAIGLGAKPDDVVIRGSVHSEADWMKGNATCTFWRGAENLSVLPTTPAPIHFAVSQGTSFRRVHVRGDVDLWDGGWSSGGFLADSRVDGRVNSGSQQQWLSRNAEWARWSGANWNMVFVGVTNPPSEPWPRKPYTVIAETPRIREKPFLVTDERGLLAVRVPSLRASPSKGVSWSGGEDRGTTVSLDRFHVARAGKDTAATINSALGAGKHLLLTPGVYHLDEAIRVSRPGTVVLGLGIATLVPDRGTLAMVVDDVDGVTLCGFMVDAGKATSPALLRVGTPGKKDHAGDPTLLADVYCRVGGATVGSADACILMDSDDVIGDNLWIWRADHGAGAKWDVNRAKNGLIVGGDRVTIYGLFVEHFQEYQTLWKGEDGRVFFYQCELPYDAPTQDAWRHDGVNGFAAYKVADGVARHEAHGLGVYGVFLHSPTKCENALETPEGPGIRIHHVISVWITGRPGTETTHIRNGKGPAVNASRRTALTED</sequence>
<dbReference type="EMBL" id="CP042997">
    <property type="protein sequence ID" value="QEH32671.1"/>
    <property type="molecule type" value="Genomic_DNA"/>
</dbReference>
<dbReference type="KEGG" id="agv:OJF2_11500"/>
<dbReference type="CDD" id="cd23669">
    <property type="entry name" value="GH55_SacteLam55A-like"/>
    <property type="match status" value="1"/>
</dbReference>
<dbReference type="InterPro" id="IPR059186">
    <property type="entry name" value="SACTE_4363"/>
</dbReference>
<organism evidence="2 3">
    <name type="scientific">Aquisphaera giovannonii</name>
    <dbReference type="NCBI Taxonomy" id="406548"/>
    <lineage>
        <taxon>Bacteria</taxon>
        <taxon>Pseudomonadati</taxon>
        <taxon>Planctomycetota</taxon>
        <taxon>Planctomycetia</taxon>
        <taxon>Isosphaerales</taxon>
        <taxon>Isosphaeraceae</taxon>
        <taxon>Aquisphaera</taxon>
    </lineage>
</organism>
<dbReference type="AlphaFoldDB" id="A0A5B9VXR0"/>
<reference evidence="2 3" key="1">
    <citation type="submission" date="2019-08" db="EMBL/GenBank/DDBJ databases">
        <title>Deep-cultivation of Planctomycetes and their phenomic and genomic characterization uncovers novel biology.</title>
        <authorList>
            <person name="Wiegand S."/>
            <person name="Jogler M."/>
            <person name="Boedeker C."/>
            <person name="Pinto D."/>
            <person name="Vollmers J."/>
            <person name="Rivas-Marin E."/>
            <person name="Kohn T."/>
            <person name="Peeters S.H."/>
            <person name="Heuer A."/>
            <person name="Rast P."/>
            <person name="Oberbeckmann S."/>
            <person name="Bunk B."/>
            <person name="Jeske O."/>
            <person name="Meyerdierks A."/>
            <person name="Storesund J.E."/>
            <person name="Kallscheuer N."/>
            <person name="Luecker S."/>
            <person name="Lage O.M."/>
            <person name="Pohl T."/>
            <person name="Merkel B.J."/>
            <person name="Hornburger P."/>
            <person name="Mueller R.-W."/>
            <person name="Bruemmer F."/>
            <person name="Labrenz M."/>
            <person name="Spormann A.M."/>
            <person name="Op den Camp H."/>
            <person name="Overmann J."/>
            <person name="Amann R."/>
            <person name="Jetten M.S.M."/>
            <person name="Mascher T."/>
            <person name="Medema M.H."/>
            <person name="Devos D.P."/>
            <person name="Kaster A.-K."/>
            <person name="Ovreas L."/>
            <person name="Rohde M."/>
            <person name="Galperin M.Y."/>
            <person name="Jogler C."/>
        </authorList>
    </citation>
    <scope>NUCLEOTIDE SEQUENCE [LARGE SCALE GENOMIC DNA]</scope>
    <source>
        <strain evidence="2 3">OJF2</strain>
    </source>
</reference>
<proteinExistence type="predicted"/>
<gene>
    <name evidence="2" type="ORF">OJF2_11500</name>
</gene>
<keyword evidence="3" id="KW-1185">Reference proteome</keyword>
<dbReference type="InterPro" id="IPR011050">
    <property type="entry name" value="Pectin_lyase_fold/virulence"/>
</dbReference>
<evidence type="ECO:0000313" key="2">
    <source>
        <dbReference type="EMBL" id="QEH32671.1"/>
    </source>
</evidence>
<dbReference type="InterPro" id="IPR012334">
    <property type="entry name" value="Pectin_lyas_fold"/>
</dbReference>
<evidence type="ECO:0000256" key="1">
    <source>
        <dbReference type="SAM" id="MobiDB-lite"/>
    </source>
</evidence>
<feature type="region of interest" description="Disordered" evidence="1">
    <location>
        <begin position="568"/>
        <end position="591"/>
    </location>
</feature>
<evidence type="ECO:0008006" key="4">
    <source>
        <dbReference type="Google" id="ProtNLM"/>
    </source>
</evidence>
<protein>
    <recommendedName>
        <fullName evidence="4">Coagulation factor 5/8 type domain-containing protein</fullName>
    </recommendedName>
</protein>
<name>A0A5B9VXR0_9BACT</name>
<accession>A0A5B9VXR0</accession>
<dbReference type="SUPFAM" id="SSF51126">
    <property type="entry name" value="Pectin lyase-like"/>
    <property type="match status" value="1"/>
</dbReference>
<dbReference type="Gene3D" id="2.160.20.10">
    <property type="entry name" value="Single-stranded right-handed beta-helix, Pectin lyase-like"/>
    <property type="match status" value="1"/>
</dbReference>
<evidence type="ECO:0000313" key="3">
    <source>
        <dbReference type="Proteomes" id="UP000324233"/>
    </source>
</evidence>